<reference evidence="1 4" key="3">
    <citation type="submission" date="2018-03" db="EMBL/GenBank/DDBJ databases">
        <title>Genomic Encyclopedia of Archaeal and Bacterial Type Strains, Phase II (KMG-II): from individual species to whole genera.</title>
        <authorList>
            <person name="Goeker M."/>
        </authorList>
    </citation>
    <scope>NUCLEOTIDE SEQUENCE [LARGE SCALE GENOMIC DNA]</scope>
    <source>
        <strain evidence="1 4">DSM 17797</strain>
    </source>
</reference>
<accession>A0A1M5I0T1</accession>
<proteinExistence type="predicted"/>
<evidence type="ECO:0000313" key="2">
    <source>
        <dbReference type="EMBL" id="SHG21757.1"/>
    </source>
</evidence>
<dbReference type="Proteomes" id="UP000237771">
    <property type="component" value="Unassembled WGS sequence"/>
</dbReference>
<protein>
    <recommendedName>
        <fullName evidence="5">ParE toxin of type II toxin-antitoxin system, parDE</fullName>
    </recommendedName>
</protein>
<dbReference type="STRING" id="280093.SAMN05443373_1018"/>
<gene>
    <name evidence="1" type="ORF">BC624_1018</name>
    <name evidence="2" type="ORF">SAMN05443373_1018</name>
</gene>
<organism evidence="2 3">
    <name type="scientific">Flavobacterium granuli</name>
    <dbReference type="NCBI Taxonomy" id="280093"/>
    <lineage>
        <taxon>Bacteria</taxon>
        <taxon>Pseudomonadati</taxon>
        <taxon>Bacteroidota</taxon>
        <taxon>Flavobacteriia</taxon>
        <taxon>Flavobacteriales</taxon>
        <taxon>Flavobacteriaceae</taxon>
        <taxon>Flavobacterium</taxon>
    </lineage>
</organism>
<evidence type="ECO:0000313" key="3">
    <source>
        <dbReference type="Proteomes" id="UP000184384"/>
    </source>
</evidence>
<dbReference type="EMBL" id="FQWO01000001">
    <property type="protein sequence ID" value="SHG21757.1"/>
    <property type="molecule type" value="Genomic_DNA"/>
</dbReference>
<evidence type="ECO:0008006" key="5">
    <source>
        <dbReference type="Google" id="ProtNLM"/>
    </source>
</evidence>
<keyword evidence="4" id="KW-1185">Reference proteome</keyword>
<reference evidence="3" key="2">
    <citation type="submission" date="2016-11" db="EMBL/GenBank/DDBJ databases">
        <authorList>
            <person name="Varghese N."/>
            <person name="Submissions S."/>
        </authorList>
    </citation>
    <scope>NUCLEOTIDE SEQUENCE [LARGE SCALE GENOMIC DNA]</scope>
    <source>
        <strain evidence="3">DSM 19729</strain>
    </source>
</reference>
<dbReference type="EMBL" id="PVUB01000001">
    <property type="protein sequence ID" value="PRZ27731.1"/>
    <property type="molecule type" value="Genomic_DNA"/>
</dbReference>
<evidence type="ECO:0000313" key="1">
    <source>
        <dbReference type="EMBL" id="PRZ27731.1"/>
    </source>
</evidence>
<evidence type="ECO:0000313" key="4">
    <source>
        <dbReference type="Proteomes" id="UP000237771"/>
    </source>
</evidence>
<sequence length="69" mass="8023">MVFNIIILDLAEIEIDESIKFYESKSKGLGKHFLIYLKGYFKILKTNPKLFGIKKAPGFRELILSKFLL</sequence>
<name>A0A1M5I0T1_9FLAO</name>
<dbReference type="Proteomes" id="UP000184384">
    <property type="component" value="Unassembled WGS sequence"/>
</dbReference>
<dbReference type="AlphaFoldDB" id="A0A1M5I0T1"/>
<reference evidence="2" key="1">
    <citation type="submission" date="2016-11" db="EMBL/GenBank/DDBJ databases">
        <authorList>
            <person name="Jaros S."/>
            <person name="Januszkiewicz K."/>
            <person name="Wedrychowicz H."/>
        </authorList>
    </citation>
    <scope>NUCLEOTIDE SEQUENCE [LARGE SCALE GENOMIC DNA]</scope>
    <source>
        <strain evidence="2">DSM 19729</strain>
    </source>
</reference>